<name>W2PGA0_PHYN3</name>
<dbReference type="EMBL" id="KI669646">
    <property type="protein sequence ID" value="ETM99891.1"/>
    <property type="molecule type" value="Genomic_DNA"/>
</dbReference>
<accession>W2PGA0</accession>
<reference evidence="1 2" key="2">
    <citation type="submission" date="2013-11" db="EMBL/GenBank/DDBJ databases">
        <title>The Genome Sequence of Phytophthora parasitica INRA-310.</title>
        <authorList>
            <consortium name="The Broad Institute Genomics Platform"/>
            <person name="Russ C."/>
            <person name="Tyler B."/>
            <person name="Panabieres F."/>
            <person name="Shan W."/>
            <person name="Tripathy S."/>
            <person name="Grunwald N."/>
            <person name="Machado M."/>
            <person name="Johnson C.S."/>
            <person name="Arredondo F."/>
            <person name="Hong C."/>
            <person name="Coffey M."/>
            <person name="Young S.K."/>
            <person name="Zeng Q."/>
            <person name="Gargeya S."/>
            <person name="Fitzgerald M."/>
            <person name="Abouelleil A."/>
            <person name="Alvarado L."/>
            <person name="Chapman S.B."/>
            <person name="Gainer-Dewar J."/>
            <person name="Goldberg J."/>
            <person name="Griggs A."/>
            <person name="Gujja S."/>
            <person name="Hansen M."/>
            <person name="Howarth C."/>
            <person name="Imamovic A."/>
            <person name="Ireland A."/>
            <person name="Larimer J."/>
            <person name="McCowan C."/>
            <person name="Murphy C."/>
            <person name="Pearson M."/>
            <person name="Poon T.W."/>
            <person name="Priest M."/>
            <person name="Roberts A."/>
            <person name="Saif S."/>
            <person name="Shea T."/>
            <person name="Sykes S."/>
            <person name="Wortman J."/>
            <person name="Nusbaum C."/>
            <person name="Birren B."/>
        </authorList>
    </citation>
    <scope>NUCLEOTIDE SEQUENCE [LARGE SCALE GENOMIC DNA]</scope>
    <source>
        <strain evidence="1 2">INRA-310</strain>
    </source>
</reference>
<organism evidence="1 2">
    <name type="scientific">Phytophthora nicotianae (strain INRA-310)</name>
    <name type="common">Phytophthora parasitica</name>
    <dbReference type="NCBI Taxonomy" id="761204"/>
    <lineage>
        <taxon>Eukaryota</taxon>
        <taxon>Sar</taxon>
        <taxon>Stramenopiles</taxon>
        <taxon>Oomycota</taxon>
        <taxon>Peronosporomycetes</taxon>
        <taxon>Peronosporales</taxon>
        <taxon>Peronosporaceae</taxon>
        <taxon>Phytophthora</taxon>
    </lineage>
</organism>
<gene>
    <name evidence="1" type="ORF">PPTG_24361</name>
</gene>
<evidence type="ECO:0000313" key="1">
    <source>
        <dbReference type="EMBL" id="ETM99891.1"/>
    </source>
</evidence>
<evidence type="ECO:0000313" key="2">
    <source>
        <dbReference type="Proteomes" id="UP000018817"/>
    </source>
</evidence>
<dbReference type="RefSeq" id="XP_008914857.1">
    <property type="nucleotide sequence ID" value="XM_008916609.1"/>
</dbReference>
<protein>
    <submittedName>
        <fullName evidence="1">Uncharacterized protein</fullName>
    </submittedName>
</protein>
<proteinExistence type="predicted"/>
<reference evidence="2" key="1">
    <citation type="submission" date="2011-12" db="EMBL/GenBank/DDBJ databases">
        <authorList>
            <consortium name="The Broad Institute Genome Sequencing Platform"/>
            <person name="Russ C."/>
            <person name="Tyler B."/>
            <person name="Panabieres F."/>
            <person name="Shan W."/>
            <person name="Tripathy S."/>
            <person name="Grunwald N."/>
            <person name="Machado M."/>
            <person name="Young S.K."/>
            <person name="Zeng Q."/>
            <person name="Gargeya S."/>
            <person name="Fitzgerald M."/>
            <person name="Haas B."/>
            <person name="Abouelleil A."/>
            <person name="Alvarado L."/>
            <person name="Arachchi H.M."/>
            <person name="Berlin A."/>
            <person name="Chapman S.B."/>
            <person name="Gearin G."/>
            <person name="Goldberg J."/>
            <person name="Griggs A."/>
            <person name="Gujja S."/>
            <person name="Hansen M."/>
            <person name="Heiman D."/>
            <person name="Howarth C."/>
            <person name="Larimer J."/>
            <person name="Lui A."/>
            <person name="MacDonald P.J.P."/>
            <person name="McCowen C."/>
            <person name="Montmayeur A."/>
            <person name="Murphy C."/>
            <person name="Neiman D."/>
            <person name="Pearson M."/>
            <person name="Priest M."/>
            <person name="Roberts A."/>
            <person name="Saif S."/>
            <person name="Shea T."/>
            <person name="Sisk P."/>
            <person name="Stolte C."/>
            <person name="Sykes S."/>
            <person name="Wortman J."/>
            <person name="Nusbaum C."/>
            <person name="Birren B."/>
        </authorList>
    </citation>
    <scope>NUCLEOTIDE SEQUENCE [LARGE SCALE GENOMIC DNA]</scope>
    <source>
        <strain evidence="2">INRA-310</strain>
    </source>
</reference>
<dbReference type="Proteomes" id="UP000018817">
    <property type="component" value="Unassembled WGS sequence"/>
</dbReference>
<dbReference type="AlphaFoldDB" id="W2PGA0"/>
<dbReference type="GeneID" id="20192960"/>
<dbReference type="VEuPathDB" id="FungiDB:PPTG_24361"/>
<sequence length="40" mass="4405">MIDLEGGTVEVYDSSSSSYTMSVRVLAQTSHLKYSVVLNH</sequence>